<dbReference type="PROSITE" id="PS00379">
    <property type="entry name" value="CDP_ALCOHOL_P_TRANSF"/>
    <property type="match status" value="1"/>
</dbReference>
<keyword evidence="3" id="KW-0472">Membrane</keyword>
<accession>A0A538TRG7</accession>
<comment type="similarity">
    <text evidence="2">Belongs to the CDP-alcohol phosphatidyltransferase class-I family.</text>
</comment>
<comment type="caution">
    <text evidence="4">The sequence shown here is derived from an EMBL/GenBank/DDBJ whole genome shotgun (WGS) entry which is preliminary data.</text>
</comment>
<keyword evidence="3" id="KW-1133">Transmembrane helix</keyword>
<evidence type="ECO:0000256" key="1">
    <source>
        <dbReference type="ARBA" id="ARBA00022679"/>
    </source>
</evidence>
<gene>
    <name evidence="4" type="ORF">E6K78_06560</name>
</gene>
<dbReference type="GO" id="GO:0016780">
    <property type="term" value="F:phosphotransferase activity, for other substituted phosphate groups"/>
    <property type="evidence" value="ECO:0007669"/>
    <property type="project" value="InterPro"/>
</dbReference>
<protein>
    <submittedName>
        <fullName evidence="4">CDP-alcohol phosphatidyltransferase family protein</fullName>
    </submittedName>
</protein>
<dbReference type="InterPro" id="IPR000462">
    <property type="entry name" value="CDP-OH_P_trans"/>
</dbReference>
<dbReference type="EMBL" id="VBOY01000059">
    <property type="protein sequence ID" value="TMQ66221.1"/>
    <property type="molecule type" value="Genomic_DNA"/>
</dbReference>
<evidence type="ECO:0000313" key="4">
    <source>
        <dbReference type="EMBL" id="TMQ66221.1"/>
    </source>
</evidence>
<dbReference type="GO" id="GO:0008654">
    <property type="term" value="P:phospholipid biosynthetic process"/>
    <property type="evidence" value="ECO:0007669"/>
    <property type="project" value="InterPro"/>
</dbReference>
<evidence type="ECO:0000256" key="2">
    <source>
        <dbReference type="RuleBase" id="RU003750"/>
    </source>
</evidence>
<evidence type="ECO:0000256" key="3">
    <source>
        <dbReference type="SAM" id="Phobius"/>
    </source>
</evidence>
<name>A0A538TRG7_UNCEI</name>
<dbReference type="Gene3D" id="1.20.120.1760">
    <property type="match status" value="1"/>
</dbReference>
<feature type="transmembrane region" description="Helical" evidence="3">
    <location>
        <begin position="153"/>
        <end position="172"/>
    </location>
</feature>
<dbReference type="InterPro" id="IPR043130">
    <property type="entry name" value="CDP-OH_PTrfase_TM_dom"/>
</dbReference>
<feature type="transmembrane region" description="Helical" evidence="3">
    <location>
        <begin position="113"/>
        <end position="132"/>
    </location>
</feature>
<feature type="transmembrane region" description="Helical" evidence="3">
    <location>
        <begin position="192"/>
        <end position="222"/>
    </location>
</feature>
<dbReference type="GO" id="GO:0016020">
    <property type="term" value="C:membrane"/>
    <property type="evidence" value="ECO:0007669"/>
    <property type="project" value="InterPro"/>
</dbReference>
<dbReference type="InterPro" id="IPR048254">
    <property type="entry name" value="CDP_ALCOHOL_P_TRANSF_CS"/>
</dbReference>
<reference evidence="4 5" key="1">
    <citation type="journal article" date="2019" name="Nat. Microbiol.">
        <title>Mediterranean grassland soil C-N compound turnover is dependent on rainfall and depth, and is mediated by genomically divergent microorganisms.</title>
        <authorList>
            <person name="Diamond S."/>
            <person name="Andeer P.F."/>
            <person name="Li Z."/>
            <person name="Crits-Christoph A."/>
            <person name="Burstein D."/>
            <person name="Anantharaman K."/>
            <person name="Lane K.R."/>
            <person name="Thomas B.C."/>
            <person name="Pan C."/>
            <person name="Northen T.R."/>
            <person name="Banfield J.F."/>
        </authorList>
    </citation>
    <scope>NUCLEOTIDE SEQUENCE [LARGE SCALE GENOMIC DNA]</scope>
    <source>
        <strain evidence="4">WS_8</strain>
    </source>
</reference>
<sequence length="236" mass="24778">MSGQTPDATPASARHGTQSIKGRLQALVRGVVGPPAALLGRIGMRPDHLTVVGLLWSVAAGLAFFEGAFRWGALLTALGGVCDILDGEMARRLGGGSRFGAFLDSTLDRLAEAVVLVGLAGFYIGHLVELTLDPRLAAEEIGRGLDPAVWERVGLVAVLALVGSFMVSYTRARAEGLGLACRVGWFERPERMVLIIAAAAFGVGPVMPAALIGLTVLSFATAAQRLAHVWKMTRIP</sequence>
<proteinExistence type="inferred from homology"/>
<keyword evidence="1 2" id="KW-0808">Transferase</keyword>
<dbReference type="AlphaFoldDB" id="A0A538TRG7"/>
<evidence type="ECO:0000313" key="5">
    <source>
        <dbReference type="Proteomes" id="UP000316609"/>
    </source>
</evidence>
<keyword evidence="3" id="KW-0812">Transmembrane</keyword>
<feature type="transmembrane region" description="Helical" evidence="3">
    <location>
        <begin position="49"/>
        <end position="69"/>
    </location>
</feature>
<dbReference type="Pfam" id="PF01066">
    <property type="entry name" value="CDP-OH_P_transf"/>
    <property type="match status" value="1"/>
</dbReference>
<dbReference type="Proteomes" id="UP000316609">
    <property type="component" value="Unassembled WGS sequence"/>
</dbReference>
<organism evidence="4 5">
    <name type="scientific">Eiseniibacteriota bacterium</name>
    <dbReference type="NCBI Taxonomy" id="2212470"/>
    <lineage>
        <taxon>Bacteria</taxon>
        <taxon>Candidatus Eiseniibacteriota</taxon>
    </lineage>
</organism>